<proteinExistence type="predicted"/>
<reference evidence="1 2" key="1">
    <citation type="submission" date="2019-05" db="EMBL/GenBank/DDBJ databases">
        <title>Mikania micrantha, genome provides insights into the molecular mechanism of rapid growth.</title>
        <authorList>
            <person name="Liu B."/>
        </authorList>
    </citation>
    <scope>NUCLEOTIDE SEQUENCE [LARGE SCALE GENOMIC DNA]</scope>
    <source>
        <strain evidence="1">NLD-2019</strain>
        <tissue evidence="1">Leaf</tissue>
    </source>
</reference>
<evidence type="ECO:0000313" key="2">
    <source>
        <dbReference type="Proteomes" id="UP000326396"/>
    </source>
</evidence>
<organism evidence="1 2">
    <name type="scientific">Mikania micrantha</name>
    <name type="common">bitter vine</name>
    <dbReference type="NCBI Taxonomy" id="192012"/>
    <lineage>
        <taxon>Eukaryota</taxon>
        <taxon>Viridiplantae</taxon>
        <taxon>Streptophyta</taxon>
        <taxon>Embryophyta</taxon>
        <taxon>Tracheophyta</taxon>
        <taxon>Spermatophyta</taxon>
        <taxon>Magnoliopsida</taxon>
        <taxon>eudicotyledons</taxon>
        <taxon>Gunneridae</taxon>
        <taxon>Pentapetalae</taxon>
        <taxon>asterids</taxon>
        <taxon>campanulids</taxon>
        <taxon>Asterales</taxon>
        <taxon>Asteraceae</taxon>
        <taxon>Asteroideae</taxon>
        <taxon>Heliantheae alliance</taxon>
        <taxon>Eupatorieae</taxon>
        <taxon>Mikania</taxon>
    </lineage>
</organism>
<name>A0A5N6PYF4_9ASTR</name>
<accession>A0A5N6PYF4</accession>
<sequence>MVYRRGGGLAAGLVATDSYVCPIHKLSSVYHEYVSVEDLKGKKTQGPSNLLHRYCSIEIDRKQQPSKLIIVEHINIDIRVVEIDSFDTGPSNLTKMAMVLPILRSIDISLRNY</sequence>
<protein>
    <submittedName>
        <fullName evidence="1">Uncharacterized protein</fullName>
    </submittedName>
</protein>
<dbReference type="EMBL" id="SZYD01000001">
    <property type="protein sequence ID" value="KAD7477133.1"/>
    <property type="molecule type" value="Genomic_DNA"/>
</dbReference>
<dbReference type="AlphaFoldDB" id="A0A5N6PYF4"/>
<comment type="caution">
    <text evidence="1">The sequence shown here is derived from an EMBL/GenBank/DDBJ whole genome shotgun (WGS) entry which is preliminary data.</text>
</comment>
<evidence type="ECO:0000313" key="1">
    <source>
        <dbReference type="EMBL" id="KAD7477133.1"/>
    </source>
</evidence>
<dbReference type="Proteomes" id="UP000326396">
    <property type="component" value="Linkage Group LG1"/>
</dbReference>
<gene>
    <name evidence="1" type="ORF">E3N88_00269</name>
</gene>
<keyword evidence="2" id="KW-1185">Reference proteome</keyword>